<dbReference type="InterPro" id="IPR011990">
    <property type="entry name" value="TPR-like_helical_dom_sf"/>
</dbReference>
<dbReference type="SUPFAM" id="SSF48452">
    <property type="entry name" value="TPR-like"/>
    <property type="match status" value="1"/>
</dbReference>
<dbReference type="AlphaFoldDB" id="A0A1G6XPR5"/>
<dbReference type="SMART" id="SM00862">
    <property type="entry name" value="Trans_reg_C"/>
    <property type="match status" value="1"/>
</dbReference>
<dbReference type="SUPFAM" id="SSF46894">
    <property type="entry name" value="C-terminal effector domain of the bipartite response regulators"/>
    <property type="match status" value="1"/>
</dbReference>
<dbReference type="Proteomes" id="UP000199501">
    <property type="component" value="Unassembled WGS sequence"/>
</dbReference>
<feature type="domain" description="Bacterial transcriptional activator" evidence="6">
    <location>
        <begin position="109"/>
        <end position="253"/>
    </location>
</feature>
<comment type="similarity">
    <text evidence="1">Belongs to the AfsR/DnrI/RedD regulatory family.</text>
</comment>
<dbReference type="InterPro" id="IPR051677">
    <property type="entry name" value="AfsR-DnrI-RedD_regulator"/>
</dbReference>
<accession>A0A1G6XPR5</accession>
<evidence type="ECO:0000256" key="4">
    <source>
        <dbReference type="ARBA" id="ARBA00023163"/>
    </source>
</evidence>
<evidence type="ECO:0000313" key="7">
    <source>
        <dbReference type="EMBL" id="SDD80194.1"/>
    </source>
</evidence>
<dbReference type="CDD" id="cd15831">
    <property type="entry name" value="BTAD"/>
    <property type="match status" value="1"/>
</dbReference>
<dbReference type="GO" id="GO:0003677">
    <property type="term" value="F:DNA binding"/>
    <property type="evidence" value="ECO:0007669"/>
    <property type="project" value="UniProtKB-KW"/>
</dbReference>
<keyword evidence="3 7" id="KW-0238">DNA-binding</keyword>
<keyword evidence="4" id="KW-0804">Transcription</keyword>
<evidence type="ECO:0000256" key="2">
    <source>
        <dbReference type="ARBA" id="ARBA00023015"/>
    </source>
</evidence>
<organism evidence="7 8">
    <name type="scientific">Actinokineospora iranica</name>
    <dbReference type="NCBI Taxonomy" id="1271860"/>
    <lineage>
        <taxon>Bacteria</taxon>
        <taxon>Bacillati</taxon>
        <taxon>Actinomycetota</taxon>
        <taxon>Actinomycetes</taxon>
        <taxon>Pseudonocardiales</taxon>
        <taxon>Pseudonocardiaceae</taxon>
        <taxon>Actinokineospora</taxon>
    </lineage>
</organism>
<dbReference type="Gene3D" id="1.25.40.10">
    <property type="entry name" value="Tetratricopeptide repeat domain"/>
    <property type="match status" value="1"/>
</dbReference>
<dbReference type="InterPro" id="IPR005158">
    <property type="entry name" value="BTAD"/>
</dbReference>
<dbReference type="STRING" id="1271860.SAMN05216174_11864"/>
<evidence type="ECO:0000256" key="3">
    <source>
        <dbReference type="ARBA" id="ARBA00023125"/>
    </source>
</evidence>
<dbReference type="SMART" id="SM01043">
    <property type="entry name" value="BTAD"/>
    <property type="match status" value="1"/>
</dbReference>
<keyword evidence="8" id="KW-1185">Reference proteome</keyword>
<dbReference type="InterPro" id="IPR001867">
    <property type="entry name" value="OmpR/PhoB-type_DNA-bd"/>
</dbReference>
<evidence type="ECO:0000259" key="6">
    <source>
        <dbReference type="SMART" id="SM01043"/>
    </source>
</evidence>
<sequence length="279" mass="30113">MHFSEPSSHLSSQPSPTLFSVLGPVEVRGSAAVLRAPKPITVLTTLLVHANAWVDTDTLIAVTWPEQAAPASANANLKTYVWQLRRALPAGRVEQRPGAYRLRVEAGELDIDEAERLAALGRRARADGDLETAADLFAEALGLWRGKPFGGLCLDTAVGTRAWLDALHRDLRSALADIHFEQGRVNEAIMVLRGLVDEDPVSESAWARWVAALARAGRHGEALALCHRARAVLAAELGVRPGAELTAAHRLALGNRVEVRTGSDRRHDVVRAGARCGRP</sequence>
<feature type="domain" description="OmpR/PhoB-type" evidence="5">
    <location>
        <begin position="31"/>
        <end position="102"/>
    </location>
</feature>
<evidence type="ECO:0000313" key="8">
    <source>
        <dbReference type="Proteomes" id="UP000199501"/>
    </source>
</evidence>
<protein>
    <submittedName>
        <fullName evidence="7">DNA-binding transcriptional activator of the SARP family</fullName>
    </submittedName>
</protein>
<name>A0A1G6XPR5_9PSEU</name>
<keyword evidence="2" id="KW-0805">Transcription regulation</keyword>
<dbReference type="InterPro" id="IPR036388">
    <property type="entry name" value="WH-like_DNA-bd_sf"/>
</dbReference>
<dbReference type="GO" id="GO:0000160">
    <property type="term" value="P:phosphorelay signal transduction system"/>
    <property type="evidence" value="ECO:0007669"/>
    <property type="project" value="InterPro"/>
</dbReference>
<reference evidence="8" key="1">
    <citation type="submission" date="2016-10" db="EMBL/GenBank/DDBJ databases">
        <authorList>
            <person name="Varghese N."/>
            <person name="Submissions S."/>
        </authorList>
    </citation>
    <scope>NUCLEOTIDE SEQUENCE [LARGE SCALE GENOMIC DNA]</scope>
    <source>
        <strain evidence="8">IBRC-M 10403</strain>
    </source>
</reference>
<dbReference type="InterPro" id="IPR016032">
    <property type="entry name" value="Sig_transdc_resp-reg_C-effctor"/>
</dbReference>
<evidence type="ECO:0000259" key="5">
    <source>
        <dbReference type="SMART" id="SM00862"/>
    </source>
</evidence>
<proteinExistence type="inferred from homology"/>
<dbReference type="PANTHER" id="PTHR35807:SF1">
    <property type="entry name" value="TRANSCRIPTIONAL REGULATOR REDD"/>
    <property type="match status" value="1"/>
</dbReference>
<dbReference type="Pfam" id="PF03704">
    <property type="entry name" value="BTAD"/>
    <property type="match status" value="1"/>
</dbReference>
<dbReference type="EMBL" id="FMZZ01000018">
    <property type="protein sequence ID" value="SDD80194.1"/>
    <property type="molecule type" value="Genomic_DNA"/>
</dbReference>
<dbReference type="Gene3D" id="1.10.10.10">
    <property type="entry name" value="Winged helix-like DNA-binding domain superfamily/Winged helix DNA-binding domain"/>
    <property type="match status" value="1"/>
</dbReference>
<dbReference type="PANTHER" id="PTHR35807">
    <property type="entry name" value="TRANSCRIPTIONAL REGULATOR REDD-RELATED"/>
    <property type="match status" value="1"/>
</dbReference>
<evidence type="ECO:0000256" key="1">
    <source>
        <dbReference type="ARBA" id="ARBA00005820"/>
    </source>
</evidence>
<dbReference type="GO" id="GO:0006355">
    <property type="term" value="P:regulation of DNA-templated transcription"/>
    <property type="evidence" value="ECO:0007669"/>
    <property type="project" value="InterPro"/>
</dbReference>
<gene>
    <name evidence="7" type="ORF">SAMN05216174_11864</name>
</gene>